<dbReference type="Gene3D" id="2.60.40.1880">
    <property type="entry name" value="Invasion associated locus B (IalB) protein"/>
    <property type="match status" value="1"/>
</dbReference>
<feature type="signal peptide" evidence="1">
    <location>
        <begin position="1"/>
        <end position="25"/>
    </location>
</feature>
<evidence type="ECO:0000313" key="3">
    <source>
        <dbReference type="Proteomes" id="UP000244755"/>
    </source>
</evidence>
<dbReference type="RefSeq" id="WP_099953242.1">
    <property type="nucleotide sequence ID" value="NZ_CP028843.1"/>
</dbReference>
<organism evidence="2 3">
    <name type="scientific">Methylobacterium currus</name>
    <dbReference type="NCBI Taxonomy" id="2051553"/>
    <lineage>
        <taxon>Bacteria</taxon>
        <taxon>Pseudomonadati</taxon>
        <taxon>Pseudomonadota</taxon>
        <taxon>Alphaproteobacteria</taxon>
        <taxon>Hyphomicrobiales</taxon>
        <taxon>Methylobacteriaceae</taxon>
        <taxon>Methylobacterium</taxon>
    </lineage>
</organism>
<evidence type="ECO:0000256" key="1">
    <source>
        <dbReference type="SAM" id="SignalP"/>
    </source>
</evidence>
<dbReference type="Proteomes" id="UP000244755">
    <property type="component" value="Chromosome 1"/>
</dbReference>
<dbReference type="InterPro" id="IPR038696">
    <property type="entry name" value="IalB_sf"/>
</dbReference>
<reference evidence="2 3" key="1">
    <citation type="submission" date="2018-04" db="EMBL/GenBank/DDBJ databases">
        <title>Methylobacterium sp. PR1016A genome.</title>
        <authorList>
            <person name="Park W."/>
        </authorList>
    </citation>
    <scope>NUCLEOTIDE SEQUENCE [LARGE SCALE GENOMIC DNA]</scope>
    <source>
        <strain evidence="2 3">PR1016A</strain>
    </source>
</reference>
<evidence type="ECO:0000313" key="2">
    <source>
        <dbReference type="EMBL" id="AWB21368.1"/>
    </source>
</evidence>
<dbReference type="Pfam" id="PF06776">
    <property type="entry name" value="IalB"/>
    <property type="match status" value="1"/>
</dbReference>
<evidence type="ECO:0008006" key="4">
    <source>
        <dbReference type="Google" id="ProtNLM"/>
    </source>
</evidence>
<proteinExistence type="predicted"/>
<accession>A0A2R4WIK8</accession>
<keyword evidence="3" id="KW-1185">Reference proteome</keyword>
<dbReference type="OrthoDB" id="7375326at2"/>
<feature type="chain" id="PRO_5015343636" description="Invasion associated locus B family protein" evidence="1">
    <location>
        <begin position="26"/>
        <end position="210"/>
    </location>
</feature>
<name>A0A2R4WIK8_9HYPH</name>
<gene>
    <name evidence="2" type="ORF">DA075_10955</name>
</gene>
<sequence length="210" mass="21465">MPGRRGRSAALVAALLLLIPGSAAAQLRGSLGEAGPEMAPVATGSVAPAGRELGQPPGFAIKPVAGAPAKPGLRRVIETFGGWTLICDEERGRRICNASQSIVAAGGHLAFSWSLAATRGGEPVFILRAPVTEFPAHTVTLGFGQSETVIRLPTCDAALCVGFLPLDAAIVRQIKSRAGVTIRYRVREGAAPVTIAASLDGLGAAIGSIR</sequence>
<dbReference type="InterPro" id="IPR010642">
    <property type="entry name" value="Invasion_prot_B"/>
</dbReference>
<dbReference type="AlphaFoldDB" id="A0A2R4WIK8"/>
<keyword evidence="1" id="KW-0732">Signal</keyword>
<dbReference type="EMBL" id="CP028843">
    <property type="protein sequence ID" value="AWB21368.1"/>
    <property type="molecule type" value="Genomic_DNA"/>
</dbReference>
<dbReference type="KEGG" id="mee:DA075_10955"/>
<protein>
    <recommendedName>
        <fullName evidence="4">Invasion associated locus B family protein</fullName>
    </recommendedName>
</protein>